<reference evidence="4 5" key="1">
    <citation type="submission" date="2024-06" db="EMBL/GenBank/DDBJ databases">
        <title>The Natural Products Discovery Center: Release of the First 8490 Sequenced Strains for Exploring Actinobacteria Biosynthetic Diversity.</title>
        <authorList>
            <person name="Kalkreuter E."/>
            <person name="Kautsar S.A."/>
            <person name="Yang D."/>
            <person name="Bader C.D."/>
            <person name="Teijaro C.N."/>
            <person name="Fluegel L."/>
            <person name="Davis C.M."/>
            <person name="Simpson J.R."/>
            <person name="Lauterbach L."/>
            <person name="Steele A.D."/>
            <person name="Gui C."/>
            <person name="Meng S."/>
            <person name="Li G."/>
            <person name="Viehrig K."/>
            <person name="Ye F."/>
            <person name="Su P."/>
            <person name="Kiefer A.F."/>
            <person name="Nichols A."/>
            <person name="Cepeda A.J."/>
            <person name="Yan W."/>
            <person name="Fan B."/>
            <person name="Jiang Y."/>
            <person name="Adhikari A."/>
            <person name="Zheng C.-J."/>
            <person name="Schuster L."/>
            <person name="Cowan T.M."/>
            <person name="Smanski M.J."/>
            <person name="Chevrette M.G."/>
            <person name="De Carvalho L.P.S."/>
            <person name="Shen B."/>
        </authorList>
    </citation>
    <scope>NUCLEOTIDE SEQUENCE [LARGE SCALE GENOMIC DNA]</scope>
    <source>
        <strain evidence="4 5">NPDC049574</strain>
    </source>
</reference>
<dbReference type="Pfam" id="PF13400">
    <property type="entry name" value="Tad"/>
    <property type="match status" value="1"/>
</dbReference>
<evidence type="ECO:0000256" key="2">
    <source>
        <dbReference type="SAM" id="Phobius"/>
    </source>
</evidence>
<comment type="caution">
    <text evidence="4">The sequence shown here is derived from an EMBL/GenBank/DDBJ whole genome shotgun (WGS) entry which is preliminary data.</text>
</comment>
<feature type="region of interest" description="Disordered" evidence="1">
    <location>
        <begin position="1"/>
        <end position="24"/>
    </location>
</feature>
<sequence>MKGSQVQGVVRERMHDVRRPPQPYQRRRARFDGRRGLRAVTRRDDADAGERGSATLWGVALMGLLMAVVTAFATAGTARVARHRVNDAADLSALAAARLALLDPQEACARAGALAADNGVEMTRCEISGEVADVWTALSISLPVVGTGTVRGRARAGPAP</sequence>
<dbReference type="NCBIfam" id="TIGR03816">
    <property type="entry name" value="tadE_like_DECH"/>
    <property type="match status" value="1"/>
</dbReference>
<accession>A0ABV3HBZ3</accession>
<evidence type="ECO:0000256" key="1">
    <source>
        <dbReference type="SAM" id="MobiDB-lite"/>
    </source>
</evidence>
<keyword evidence="5" id="KW-1185">Reference proteome</keyword>
<feature type="transmembrane region" description="Helical" evidence="2">
    <location>
        <begin position="54"/>
        <end position="75"/>
    </location>
</feature>
<protein>
    <submittedName>
        <fullName evidence="4">Rv3654c family TadE-like protein</fullName>
    </submittedName>
</protein>
<dbReference type="RefSeq" id="WP_364456747.1">
    <property type="nucleotide sequence ID" value="NZ_JBFARM010000010.1"/>
</dbReference>
<evidence type="ECO:0000313" key="4">
    <source>
        <dbReference type="EMBL" id="MEV4290043.1"/>
    </source>
</evidence>
<keyword evidence="2" id="KW-1133">Transmembrane helix</keyword>
<dbReference type="InterPro" id="IPR028087">
    <property type="entry name" value="Tad_N"/>
</dbReference>
<evidence type="ECO:0000313" key="5">
    <source>
        <dbReference type="Proteomes" id="UP001552427"/>
    </source>
</evidence>
<feature type="domain" description="Putative Flp pilus-assembly TadG-like N-terminal" evidence="3">
    <location>
        <begin position="52"/>
        <end position="98"/>
    </location>
</feature>
<evidence type="ECO:0000259" key="3">
    <source>
        <dbReference type="Pfam" id="PF13400"/>
    </source>
</evidence>
<organism evidence="4 5">
    <name type="scientific">Nonomuraea bangladeshensis</name>
    <dbReference type="NCBI Taxonomy" id="404385"/>
    <lineage>
        <taxon>Bacteria</taxon>
        <taxon>Bacillati</taxon>
        <taxon>Actinomycetota</taxon>
        <taxon>Actinomycetes</taxon>
        <taxon>Streptosporangiales</taxon>
        <taxon>Streptosporangiaceae</taxon>
        <taxon>Nonomuraea</taxon>
    </lineage>
</organism>
<gene>
    <name evidence="4" type="ORF">AB0K40_31430</name>
</gene>
<name>A0ABV3HBZ3_9ACTN</name>
<keyword evidence="2" id="KW-0472">Membrane</keyword>
<dbReference type="Proteomes" id="UP001552427">
    <property type="component" value="Unassembled WGS sequence"/>
</dbReference>
<proteinExistence type="predicted"/>
<dbReference type="EMBL" id="JBFARM010000010">
    <property type="protein sequence ID" value="MEV4290043.1"/>
    <property type="molecule type" value="Genomic_DNA"/>
</dbReference>
<dbReference type="InterPro" id="IPR021202">
    <property type="entry name" value="Rv3654c-like"/>
</dbReference>
<keyword evidence="2" id="KW-0812">Transmembrane</keyword>
<feature type="compositionally biased region" description="Basic and acidic residues" evidence="1">
    <location>
        <begin position="10"/>
        <end position="19"/>
    </location>
</feature>